<evidence type="ECO:0000256" key="2">
    <source>
        <dbReference type="ARBA" id="ARBA00022679"/>
    </source>
</evidence>
<comment type="similarity">
    <text evidence="1 5">Belongs to the transferase hexapeptide repeat family.</text>
</comment>
<dbReference type="AlphaFoldDB" id="A0A212J1A6"/>
<dbReference type="CDD" id="cd03357">
    <property type="entry name" value="LbH_MAT_GAT"/>
    <property type="match status" value="1"/>
</dbReference>
<keyword evidence="2 5" id="KW-0808">Transferase</keyword>
<dbReference type="RefSeq" id="WP_296938705.1">
    <property type="nucleotide sequence ID" value="NZ_LT599032.1"/>
</dbReference>
<evidence type="ECO:0000256" key="4">
    <source>
        <dbReference type="ARBA" id="ARBA00023315"/>
    </source>
</evidence>
<evidence type="ECO:0000313" key="7">
    <source>
        <dbReference type="EMBL" id="SBV93252.1"/>
    </source>
</evidence>
<evidence type="ECO:0000259" key="6">
    <source>
        <dbReference type="Pfam" id="PF12464"/>
    </source>
</evidence>
<evidence type="ECO:0000256" key="5">
    <source>
        <dbReference type="RuleBase" id="RU367021"/>
    </source>
</evidence>
<dbReference type="GO" id="GO:0008870">
    <property type="term" value="F:galactoside O-acetyltransferase activity"/>
    <property type="evidence" value="ECO:0007669"/>
    <property type="project" value="TreeGrafter"/>
</dbReference>
<dbReference type="EC" id="2.3.1.-" evidence="5"/>
<dbReference type="EMBL" id="FLUM01000001">
    <property type="protein sequence ID" value="SBV93252.1"/>
    <property type="molecule type" value="Genomic_DNA"/>
</dbReference>
<dbReference type="PANTHER" id="PTHR43017:SF1">
    <property type="entry name" value="ACETYLTRANSFERASE YJL218W-RELATED"/>
    <property type="match status" value="1"/>
</dbReference>
<evidence type="ECO:0000256" key="1">
    <source>
        <dbReference type="ARBA" id="ARBA00007274"/>
    </source>
</evidence>
<accession>A0A212J1A6</accession>
<organism evidence="7">
    <name type="scientific">uncultured Dysgonomonas sp</name>
    <dbReference type="NCBI Taxonomy" id="206096"/>
    <lineage>
        <taxon>Bacteria</taxon>
        <taxon>Pseudomonadati</taxon>
        <taxon>Bacteroidota</taxon>
        <taxon>Bacteroidia</taxon>
        <taxon>Bacteroidales</taxon>
        <taxon>Dysgonomonadaceae</taxon>
        <taxon>Dysgonomonas</taxon>
        <taxon>environmental samples</taxon>
    </lineage>
</organism>
<protein>
    <recommendedName>
        <fullName evidence="5">Acetyltransferase</fullName>
        <ecNumber evidence="5">2.3.1.-</ecNumber>
    </recommendedName>
</protein>
<dbReference type="InterPro" id="IPR011004">
    <property type="entry name" value="Trimer_LpxA-like_sf"/>
</dbReference>
<dbReference type="PANTHER" id="PTHR43017">
    <property type="entry name" value="GALACTOSIDE O-ACETYLTRANSFERASE"/>
    <property type="match status" value="1"/>
</dbReference>
<dbReference type="Gene3D" id="2.160.10.10">
    <property type="entry name" value="Hexapeptide repeat proteins"/>
    <property type="match status" value="1"/>
</dbReference>
<proteinExistence type="inferred from homology"/>
<reference evidence="7" key="1">
    <citation type="submission" date="2016-04" db="EMBL/GenBank/DDBJ databases">
        <authorList>
            <person name="Evans L.H."/>
            <person name="Alamgir A."/>
            <person name="Owens N."/>
            <person name="Weber N.D."/>
            <person name="Virtaneva K."/>
            <person name="Barbian K."/>
            <person name="Babar A."/>
            <person name="Rosenke K."/>
        </authorList>
    </citation>
    <scope>NUCLEOTIDE SEQUENCE</scope>
    <source>
        <strain evidence="7">86-1</strain>
    </source>
</reference>
<keyword evidence="4 5" id="KW-0012">Acyltransferase</keyword>
<dbReference type="InterPro" id="IPR001451">
    <property type="entry name" value="Hexapep"/>
</dbReference>
<gene>
    <name evidence="7" type="primary">lacA</name>
    <name evidence="7" type="ORF">KL86DYS1_10819</name>
</gene>
<dbReference type="InterPro" id="IPR024688">
    <property type="entry name" value="Mac_dom"/>
</dbReference>
<name>A0A212J1A6_9BACT</name>
<keyword evidence="3" id="KW-0677">Repeat</keyword>
<feature type="domain" description="Maltose/galactoside acetyltransferase" evidence="6">
    <location>
        <begin position="20"/>
        <end position="57"/>
    </location>
</feature>
<dbReference type="Pfam" id="PF12464">
    <property type="entry name" value="Mac"/>
    <property type="match status" value="1"/>
</dbReference>
<dbReference type="SUPFAM" id="SSF51161">
    <property type="entry name" value="Trimeric LpxA-like enzymes"/>
    <property type="match status" value="1"/>
</dbReference>
<dbReference type="InterPro" id="IPR039369">
    <property type="entry name" value="LacA-like"/>
</dbReference>
<sequence>MKRDKIPVSKPDSSDPNSILANQKKCAEVLMRKYNNLYPSEKEQRKCIIKELLGSVGNDFMIEQPFTCTYGQNVHIGENFYANVECLFLDEANIEIGNNVLMGPHVGIYTVKKTLGGEAPTPPHPVKIGNDVWIGGNVTILPGVTIGNNALIIAGSIVTRNIPENAIAAGNPAKVIKYIDVTIEID</sequence>
<dbReference type="Pfam" id="PF00132">
    <property type="entry name" value="Hexapep"/>
    <property type="match status" value="1"/>
</dbReference>
<evidence type="ECO:0000256" key="3">
    <source>
        <dbReference type="ARBA" id="ARBA00022737"/>
    </source>
</evidence>